<dbReference type="Pfam" id="PF04977">
    <property type="entry name" value="DivIC"/>
    <property type="match status" value="1"/>
</dbReference>
<feature type="transmembrane region" description="Helical" evidence="2">
    <location>
        <begin position="12"/>
        <end position="29"/>
    </location>
</feature>
<gene>
    <name evidence="3" type="ORF">NJQ99_05170</name>
</gene>
<organism evidence="3 4">
    <name type="scientific">Futiania mangrovi</name>
    <dbReference type="NCBI Taxonomy" id="2959716"/>
    <lineage>
        <taxon>Bacteria</taxon>
        <taxon>Pseudomonadati</taxon>
        <taxon>Pseudomonadota</taxon>
        <taxon>Alphaproteobacteria</taxon>
        <taxon>Futianiales</taxon>
        <taxon>Futianiaceae</taxon>
        <taxon>Futiania</taxon>
    </lineage>
</organism>
<dbReference type="InterPro" id="IPR007060">
    <property type="entry name" value="FtsL/DivIC"/>
</dbReference>
<keyword evidence="4" id="KW-1185">Reference proteome</keyword>
<evidence type="ECO:0000313" key="4">
    <source>
        <dbReference type="Proteomes" id="UP001055804"/>
    </source>
</evidence>
<dbReference type="AlphaFoldDB" id="A0A9J6PBE0"/>
<reference evidence="3" key="1">
    <citation type="submission" date="2022-06" db="EMBL/GenBank/DDBJ databases">
        <title>Isolation and Genomics of Futiania mangrovii gen. nov., sp. nov., a Rare and Metabolically-versatile member in the Class Alphaproteobacteria.</title>
        <authorList>
            <person name="Liu L."/>
            <person name="Huang W.-C."/>
            <person name="Pan J."/>
            <person name="Li J."/>
            <person name="Huang Y."/>
            <person name="Du H."/>
            <person name="Liu Y."/>
            <person name="Li M."/>
        </authorList>
    </citation>
    <scope>NUCLEOTIDE SEQUENCE</scope>
    <source>
        <strain evidence="3">FT118</strain>
    </source>
</reference>
<evidence type="ECO:0000313" key="3">
    <source>
        <dbReference type="EMBL" id="MCP1335793.1"/>
    </source>
</evidence>
<dbReference type="EMBL" id="JAMZFT010000001">
    <property type="protein sequence ID" value="MCP1335793.1"/>
    <property type="molecule type" value="Genomic_DNA"/>
</dbReference>
<sequence>MAVLAEIRGRTGWAIWPIVLFAILAYFIYHGLEGERGLIAYLRLQYQVAHLEQELTLAREEREALERRIQLLGSGNNPIDPDLLEEQVHRRLGLANPNDVIILRGGGQE</sequence>
<accession>A0A9J6PBE0</accession>
<feature type="coiled-coil region" evidence="1">
    <location>
        <begin position="41"/>
        <end position="68"/>
    </location>
</feature>
<dbReference type="Proteomes" id="UP001055804">
    <property type="component" value="Unassembled WGS sequence"/>
</dbReference>
<keyword evidence="2" id="KW-0472">Membrane</keyword>
<keyword evidence="2" id="KW-1133">Transmembrane helix</keyword>
<evidence type="ECO:0000256" key="2">
    <source>
        <dbReference type="SAM" id="Phobius"/>
    </source>
</evidence>
<proteinExistence type="predicted"/>
<dbReference type="RefSeq" id="WP_269331724.1">
    <property type="nucleotide sequence ID" value="NZ_JAMZFT010000001.1"/>
</dbReference>
<keyword evidence="1" id="KW-0175">Coiled coil</keyword>
<evidence type="ECO:0000256" key="1">
    <source>
        <dbReference type="SAM" id="Coils"/>
    </source>
</evidence>
<protein>
    <submittedName>
        <fullName evidence="3">Septum formation initiator family protein</fullName>
    </submittedName>
</protein>
<name>A0A9J6PBE0_9PROT</name>
<comment type="caution">
    <text evidence="3">The sequence shown here is derived from an EMBL/GenBank/DDBJ whole genome shotgun (WGS) entry which is preliminary data.</text>
</comment>
<keyword evidence="2" id="KW-0812">Transmembrane</keyword>